<dbReference type="GO" id="GO:0016616">
    <property type="term" value="F:oxidoreductase activity, acting on the CH-OH group of donors, NAD or NADP as acceptor"/>
    <property type="evidence" value="ECO:0007669"/>
    <property type="project" value="TreeGrafter"/>
</dbReference>
<evidence type="ECO:0000313" key="5">
    <source>
        <dbReference type="Proteomes" id="UP001154252"/>
    </source>
</evidence>
<name>A0A9W4KCR7_9EURO</name>
<dbReference type="EMBL" id="CAJVRC010000876">
    <property type="protein sequence ID" value="CAG8902756.1"/>
    <property type="molecule type" value="Genomic_DNA"/>
</dbReference>
<dbReference type="PANTHER" id="PTHR10366">
    <property type="entry name" value="NAD DEPENDENT EPIMERASE/DEHYDRATASE"/>
    <property type="match status" value="1"/>
</dbReference>
<dbReference type="OrthoDB" id="2735536at2759"/>
<comment type="caution">
    <text evidence="4">The sequence shown here is derived from an EMBL/GenBank/DDBJ whole genome shotgun (WGS) entry which is preliminary data.</text>
</comment>
<accession>A0A9W4KCR7</accession>
<gene>
    <name evidence="4" type="ORF">PEGY_LOCUS6920</name>
</gene>
<keyword evidence="1" id="KW-0560">Oxidoreductase</keyword>
<comment type="similarity">
    <text evidence="2">Belongs to the NAD(P)-dependent epimerase/dehydratase family. Dihydroflavonol-4-reductase subfamily.</text>
</comment>
<dbReference type="Gene3D" id="3.40.50.720">
    <property type="entry name" value="NAD(P)-binding Rossmann-like Domain"/>
    <property type="match status" value="1"/>
</dbReference>
<dbReference type="InterPro" id="IPR001509">
    <property type="entry name" value="Epimerase_deHydtase"/>
</dbReference>
<feature type="domain" description="NAD-dependent epimerase/dehydratase" evidence="3">
    <location>
        <begin position="15"/>
        <end position="262"/>
    </location>
</feature>
<dbReference type="InterPro" id="IPR036291">
    <property type="entry name" value="NAD(P)-bd_dom_sf"/>
</dbReference>
<dbReference type="Proteomes" id="UP001154252">
    <property type="component" value="Unassembled WGS sequence"/>
</dbReference>
<protein>
    <recommendedName>
        <fullName evidence="3">NAD-dependent epimerase/dehydratase domain-containing protein</fullName>
    </recommendedName>
</protein>
<reference evidence="4" key="1">
    <citation type="submission" date="2021-07" db="EMBL/GenBank/DDBJ databases">
        <authorList>
            <person name="Branca A.L. A."/>
        </authorList>
    </citation>
    <scope>NUCLEOTIDE SEQUENCE</scope>
</reference>
<dbReference type="SUPFAM" id="SSF51735">
    <property type="entry name" value="NAD(P)-binding Rossmann-fold domains"/>
    <property type="match status" value="1"/>
</dbReference>
<dbReference type="AlphaFoldDB" id="A0A9W4KCR7"/>
<dbReference type="Pfam" id="PF01370">
    <property type="entry name" value="Epimerase"/>
    <property type="match status" value="1"/>
</dbReference>
<dbReference type="PANTHER" id="PTHR10366:SF562">
    <property type="entry name" value="ALDEHYDE REDUCTASE II (AFU_ORTHOLOGUE AFUA_1G11360)"/>
    <property type="match status" value="1"/>
</dbReference>
<dbReference type="InterPro" id="IPR050425">
    <property type="entry name" value="NAD(P)_dehydrat-like"/>
</dbReference>
<sequence>MVSATDLALPKGALVLVTGANGFIASHVSDQLLQMGYRVRGTVRSEKPWLEEHFRQVYGPERYHNVIVTAMEEPGAFQEAMKDISGVVHVASDMSYDPRPDIAIPRAVAGTMNVLESAEQEGTVERVVLTSSSTAALRAVQDDAGVVVDENSWNHASIEAAWSPDTPETEKPGIVYCASKTKQESTAWEWYKDSKRGFVLNAVLPNVNIGPTIAPEIPGSTTALIRSVLVGNTMPINLVKPQYFIDVRDTARLHVAALLDRNVTSQRIFAFAHAANWNDIIPILRRLRPNNDQIPDAPENEGRDLSSIRPREKAMQLLERFFGQADWTTLEESLKSSIDGF</sequence>
<organism evidence="4 5">
    <name type="scientific">Penicillium egyptiacum</name>
    <dbReference type="NCBI Taxonomy" id="1303716"/>
    <lineage>
        <taxon>Eukaryota</taxon>
        <taxon>Fungi</taxon>
        <taxon>Dikarya</taxon>
        <taxon>Ascomycota</taxon>
        <taxon>Pezizomycotina</taxon>
        <taxon>Eurotiomycetes</taxon>
        <taxon>Eurotiomycetidae</taxon>
        <taxon>Eurotiales</taxon>
        <taxon>Aspergillaceae</taxon>
        <taxon>Penicillium</taxon>
    </lineage>
</organism>
<evidence type="ECO:0000256" key="1">
    <source>
        <dbReference type="ARBA" id="ARBA00023002"/>
    </source>
</evidence>
<evidence type="ECO:0000313" key="4">
    <source>
        <dbReference type="EMBL" id="CAG8902756.1"/>
    </source>
</evidence>
<proteinExistence type="inferred from homology"/>
<keyword evidence="5" id="KW-1185">Reference proteome</keyword>
<evidence type="ECO:0000256" key="2">
    <source>
        <dbReference type="ARBA" id="ARBA00023445"/>
    </source>
</evidence>
<evidence type="ECO:0000259" key="3">
    <source>
        <dbReference type="Pfam" id="PF01370"/>
    </source>
</evidence>